<dbReference type="Gene3D" id="3.60.140.10">
    <property type="entry name" value="CNF1/YfiH-like putative cysteine hydrolases"/>
    <property type="match status" value="1"/>
</dbReference>
<evidence type="ECO:0000256" key="1">
    <source>
        <dbReference type="ARBA" id="ARBA00000553"/>
    </source>
</evidence>
<protein>
    <recommendedName>
        <fullName evidence="10">Purine nucleoside phosphorylase</fullName>
    </recommendedName>
</protein>
<keyword evidence="5" id="KW-0378">Hydrolase</keyword>
<dbReference type="NCBIfam" id="TIGR00726">
    <property type="entry name" value="peptidoglycan editing factor PgeF"/>
    <property type="match status" value="1"/>
</dbReference>
<name>A0ABY4DQQ7_9NEIS</name>
<dbReference type="PANTHER" id="PTHR30616:SF2">
    <property type="entry name" value="PURINE NUCLEOSIDE PHOSPHORYLASE LACC1"/>
    <property type="match status" value="1"/>
</dbReference>
<evidence type="ECO:0000256" key="3">
    <source>
        <dbReference type="ARBA" id="ARBA00022679"/>
    </source>
</evidence>
<gene>
    <name evidence="11" type="primary">pgeF</name>
    <name evidence="11" type="ORF">LVJ83_10460</name>
</gene>
<keyword evidence="3" id="KW-0808">Transferase</keyword>
<keyword evidence="12" id="KW-1185">Reference proteome</keyword>
<sequence length="265" mass="27927">MSQTLNLNLNAAIGLSQDVSPFLSADWPAPANVKTLISTRKGGVSEEKAFAAMNVGMHVGDKPELVAHNRAIVAKQTGVPVAYLNQTHSADVVRACDSLTEPLDADASVDDSGLAACAVMTADCLPVLFCDNAGTVVGAAHAGWRGLAGGVLQNTISAMGVPASEIMAYFGPAIGPDAFEVGQDVYDAFCRPLPQAEAAFEPIGAGKYLADIYALARLLLRREGVTQIYGGTRCTVLERDSFFSYRRDGQTGRMVSMVWLADEAV</sequence>
<evidence type="ECO:0000256" key="6">
    <source>
        <dbReference type="ARBA" id="ARBA00022833"/>
    </source>
</evidence>
<comment type="catalytic activity">
    <reaction evidence="1">
        <text>inosine + phosphate = alpha-D-ribose 1-phosphate + hypoxanthine</text>
        <dbReference type="Rhea" id="RHEA:27646"/>
        <dbReference type="ChEBI" id="CHEBI:17368"/>
        <dbReference type="ChEBI" id="CHEBI:17596"/>
        <dbReference type="ChEBI" id="CHEBI:43474"/>
        <dbReference type="ChEBI" id="CHEBI:57720"/>
        <dbReference type="EC" id="2.4.2.1"/>
    </reaction>
    <physiologicalReaction direction="left-to-right" evidence="1">
        <dbReference type="Rhea" id="RHEA:27647"/>
    </physiologicalReaction>
</comment>
<dbReference type="EMBL" id="CP091508">
    <property type="protein sequence ID" value="UOO81376.1"/>
    <property type="molecule type" value="Genomic_DNA"/>
</dbReference>
<organism evidence="11 12">
    <name type="scientific">Uruburuella testudinis</name>
    <dbReference type="NCBI Taxonomy" id="1282863"/>
    <lineage>
        <taxon>Bacteria</taxon>
        <taxon>Pseudomonadati</taxon>
        <taxon>Pseudomonadota</taxon>
        <taxon>Betaproteobacteria</taxon>
        <taxon>Neisseriales</taxon>
        <taxon>Neisseriaceae</taxon>
        <taxon>Uruburuella</taxon>
    </lineage>
</organism>
<comment type="similarity">
    <text evidence="2 10">Belongs to the purine nucleoside phosphorylase YfiH/LACC1 family.</text>
</comment>
<dbReference type="InterPro" id="IPR003730">
    <property type="entry name" value="Cu_polyphenol_OxRdtase"/>
</dbReference>
<comment type="catalytic activity">
    <reaction evidence="8">
        <text>adenosine + phosphate = alpha-D-ribose 1-phosphate + adenine</text>
        <dbReference type="Rhea" id="RHEA:27642"/>
        <dbReference type="ChEBI" id="CHEBI:16335"/>
        <dbReference type="ChEBI" id="CHEBI:16708"/>
        <dbReference type="ChEBI" id="CHEBI:43474"/>
        <dbReference type="ChEBI" id="CHEBI:57720"/>
        <dbReference type="EC" id="2.4.2.1"/>
    </reaction>
    <physiologicalReaction direction="left-to-right" evidence="8">
        <dbReference type="Rhea" id="RHEA:27643"/>
    </physiologicalReaction>
</comment>
<evidence type="ECO:0000256" key="2">
    <source>
        <dbReference type="ARBA" id="ARBA00007353"/>
    </source>
</evidence>
<evidence type="ECO:0000313" key="12">
    <source>
        <dbReference type="Proteomes" id="UP000829817"/>
    </source>
</evidence>
<dbReference type="InterPro" id="IPR038371">
    <property type="entry name" value="Cu_polyphenol_OxRdtase_sf"/>
</dbReference>
<dbReference type="Pfam" id="PF02578">
    <property type="entry name" value="Cu-oxidase_4"/>
    <property type="match status" value="1"/>
</dbReference>
<keyword evidence="6" id="KW-0862">Zinc</keyword>
<dbReference type="SUPFAM" id="SSF64438">
    <property type="entry name" value="CNF1/YfiH-like putative cysteine hydrolases"/>
    <property type="match status" value="1"/>
</dbReference>
<comment type="catalytic activity">
    <reaction evidence="9">
        <text>S-methyl-5'-thioadenosine + phosphate = 5-(methylsulfanyl)-alpha-D-ribose 1-phosphate + adenine</text>
        <dbReference type="Rhea" id="RHEA:11852"/>
        <dbReference type="ChEBI" id="CHEBI:16708"/>
        <dbReference type="ChEBI" id="CHEBI:17509"/>
        <dbReference type="ChEBI" id="CHEBI:43474"/>
        <dbReference type="ChEBI" id="CHEBI:58533"/>
        <dbReference type="EC" id="2.4.2.28"/>
    </reaction>
    <physiologicalReaction direction="left-to-right" evidence="9">
        <dbReference type="Rhea" id="RHEA:11853"/>
    </physiologicalReaction>
</comment>
<proteinExistence type="inferred from homology"/>
<evidence type="ECO:0000256" key="10">
    <source>
        <dbReference type="RuleBase" id="RU361274"/>
    </source>
</evidence>
<reference evidence="11 12" key="1">
    <citation type="journal article" date="2022" name="Res Sq">
        <title>Evolution of multicellular longitudinally dividing oral cavity symbionts (Neisseriaceae).</title>
        <authorList>
            <person name="Nyongesa S."/>
            <person name="Weber P."/>
            <person name="Bernet E."/>
            <person name="Pullido F."/>
            <person name="Nieckarz M."/>
            <person name="Delaby M."/>
            <person name="Nieves C."/>
            <person name="Viehboeck T."/>
            <person name="Krause N."/>
            <person name="Rivera-Millot A."/>
            <person name="Nakamura A."/>
            <person name="Vischer N."/>
            <person name="VanNieuwenhze M."/>
            <person name="Brun Y."/>
            <person name="Cava F."/>
            <person name="Bulgheresi S."/>
            <person name="Veyrier F."/>
        </authorList>
    </citation>
    <scope>NUCLEOTIDE SEQUENCE [LARGE SCALE GENOMIC DNA]</scope>
    <source>
        <strain evidence="11 12">CCUG 63373m</strain>
    </source>
</reference>
<accession>A0ABY4DQQ7</accession>
<keyword evidence="4" id="KW-0479">Metal-binding</keyword>
<evidence type="ECO:0000313" key="11">
    <source>
        <dbReference type="EMBL" id="UOO81376.1"/>
    </source>
</evidence>
<dbReference type="PANTHER" id="PTHR30616">
    <property type="entry name" value="UNCHARACTERIZED PROTEIN YFIH"/>
    <property type="match status" value="1"/>
</dbReference>
<evidence type="ECO:0000256" key="7">
    <source>
        <dbReference type="ARBA" id="ARBA00047989"/>
    </source>
</evidence>
<evidence type="ECO:0000256" key="9">
    <source>
        <dbReference type="ARBA" id="ARBA00049893"/>
    </source>
</evidence>
<evidence type="ECO:0000256" key="5">
    <source>
        <dbReference type="ARBA" id="ARBA00022801"/>
    </source>
</evidence>
<dbReference type="RefSeq" id="WP_244784463.1">
    <property type="nucleotide sequence ID" value="NZ_CP091508.1"/>
</dbReference>
<evidence type="ECO:0000256" key="8">
    <source>
        <dbReference type="ARBA" id="ARBA00048968"/>
    </source>
</evidence>
<evidence type="ECO:0000256" key="4">
    <source>
        <dbReference type="ARBA" id="ARBA00022723"/>
    </source>
</evidence>
<dbReference type="Proteomes" id="UP000829817">
    <property type="component" value="Chromosome"/>
</dbReference>
<dbReference type="CDD" id="cd16833">
    <property type="entry name" value="YfiH"/>
    <property type="match status" value="1"/>
</dbReference>
<dbReference type="InterPro" id="IPR011324">
    <property type="entry name" value="Cytotoxic_necrot_fac-like_cat"/>
</dbReference>
<comment type="catalytic activity">
    <reaction evidence="7">
        <text>adenosine + H2O + H(+) = inosine + NH4(+)</text>
        <dbReference type="Rhea" id="RHEA:24408"/>
        <dbReference type="ChEBI" id="CHEBI:15377"/>
        <dbReference type="ChEBI" id="CHEBI:15378"/>
        <dbReference type="ChEBI" id="CHEBI:16335"/>
        <dbReference type="ChEBI" id="CHEBI:17596"/>
        <dbReference type="ChEBI" id="CHEBI:28938"/>
        <dbReference type="EC" id="3.5.4.4"/>
    </reaction>
    <physiologicalReaction direction="left-to-right" evidence="7">
        <dbReference type="Rhea" id="RHEA:24409"/>
    </physiologicalReaction>
</comment>